<comment type="caution">
    <text evidence="1">The sequence shown here is derived from an EMBL/GenBank/DDBJ whole genome shotgun (WGS) entry which is preliminary data.</text>
</comment>
<evidence type="ECO:0000313" key="1">
    <source>
        <dbReference type="EMBL" id="GFO14851.1"/>
    </source>
</evidence>
<proteinExistence type="predicted"/>
<evidence type="ECO:0000313" key="2">
    <source>
        <dbReference type="Proteomes" id="UP000735302"/>
    </source>
</evidence>
<reference evidence="1 2" key="1">
    <citation type="journal article" date="2021" name="Elife">
        <title>Chloroplast acquisition without the gene transfer in kleptoplastic sea slugs, Plakobranchus ocellatus.</title>
        <authorList>
            <person name="Maeda T."/>
            <person name="Takahashi S."/>
            <person name="Yoshida T."/>
            <person name="Shimamura S."/>
            <person name="Takaki Y."/>
            <person name="Nagai Y."/>
            <person name="Toyoda A."/>
            <person name="Suzuki Y."/>
            <person name="Arimoto A."/>
            <person name="Ishii H."/>
            <person name="Satoh N."/>
            <person name="Nishiyama T."/>
            <person name="Hasebe M."/>
            <person name="Maruyama T."/>
            <person name="Minagawa J."/>
            <person name="Obokata J."/>
            <person name="Shigenobu S."/>
        </authorList>
    </citation>
    <scope>NUCLEOTIDE SEQUENCE [LARGE SCALE GENOMIC DNA]</scope>
</reference>
<protein>
    <submittedName>
        <fullName evidence="1">Uncharacterized protein</fullName>
    </submittedName>
</protein>
<name>A0AAV4B7R5_9GAST</name>
<sequence>MAVRAKANSSTAVIDRIVSSRGHDKIRPCGLLHSQAIVCLVHTTWTSQGVQSDTLQLLINSKTDLINWQCSSKSGLRQNLHQKSLKHSENPGYQASQRKLEITLSLRYAVAYFVFK</sequence>
<organism evidence="1 2">
    <name type="scientific">Plakobranchus ocellatus</name>
    <dbReference type="NCBI Taxonomy" id="259542"/>
    <lineage>
        <taxon>Eukaryota</taxon>
        <taxon>Metazoa</taxon>
        <taxon>Spiralia</taxon>
        <taxon>Lophotrochozoa</taxon>
        <taxon>Mollusca</taxon>
        <taxon>Gastropoda</taxon>
        <taxon>Heterobranchia</taxon>
        <taxon>Euthyneura</taxon>
        <taxon>Panpulmonata</taxon>
        <taxon>Sacoglossa</taxon>
        <taxon>Placobranchoidea</taxon>
        <taxon>Plakobranchidae</taxon>
        <taxon>Plakobranchus</taxon>
    </lineage>
</organism>
<keyword evidence="2" id="KW-1185">Reference proteome</keyword>
<dbReference type="AlphaFoldDB" id="A0AAV4B7R5"/>
<dbReference type="Proteomes" id="UP000735302">
    <property type="component" value="Unassembled WGS sequence"/>
</dbReference>
<dbReference type="EMBL" id="BLXT01004580">
    <property type="protein sequence ID" value="GFO14851.1"/>
    <property type="molecule type" value="Genomic_DNA"/>
</dbReference>
<accession>A0AAV4B7R5</accession>
<gene>
    <name evidence="1" type="ORF">PoB_004135600</name>
</gene>